<dbReference type="SUPFAM" id="SSF51735">
    <property type="entry name" value="NAD(P)-binding Rossmann-fold domains"/>
    <property type="match status" value="1"/>
</dbReference>
<dbReference type="FunFam" id="3.40.50.720:FF:000084">
    <property type="entry name" value="Short-chain dehydrogenase reductase"/>
    <property type="match status" value="1"/>
</dbReference>
<dbReference type="PANTHER" id="PTHR43618:SF8">
    <property type="entry name" value="7ALPHA-HYDROXYSTEROID DEHYDROGENASE"/>
    <property type="match status" value="1"/>
</dbReference>
<keyword evidence="2" id="KW-0521">NADP</keyword>
<proteinExistence type="inferred from homology"/>
<protein>
    <submittedName>
        <fullName evidence="5">Uncharacterized protein</fullName>
    </submittedName>
</protein>
<dbReference type="AlphaFoldDB" id="A0AAD5LGA6"/>
<accession>A0AAD5LGA6</accession>
<name>A0AAD5LGA6_PYTIN</name>
<dbReference type="InterPro" id="IPR002347">
    <property type="entry name" value="SDR_fam"/>
</dbReference>
<organism evidence="5 6">
    <name type="scientific">Pythium insidiosum</name>
    <name type="common">Pythiosis disease agent</name>
    <dbReference type="NCBI Taxonomy" id="114742"/>
    <lineage>
        <taxon>Eukaryota</taxon>
        <taxon>Sar</taxon>
        <taxon>Stramenopiles</taxon>
        <taxon>Oomycota</taxon>
        <taxon>Peronosporomycetes</taxon>
        <taxon>Pythiales</taxon>
        <taxon>Pythiaceae</taxon>
        <taxon>Pythium</taxon>
    </lineage>
</organism>
<comment type="similarity">
    <text evidence="1 4">Belongs to the short-chain dehydrogenases/reductases (SDR) family.</text>
</comment>
<dbReference type="Proteomes" id="UP001209570">
    <property type="component" value="Unassembled WGS sequence"/>
</dbReference>
<evidence type="ECO:0000313" key="6">
    <source>
        <dbReference type="Proteomes" id="UP001209570"/>
    </source>
</evidence>
<evidence type="ECO:0000256" key="4">
    <source>
        <dbReference type="RuleBase" id="RU000363"/>
    </source>
</evidence>
<comment type="caution">
    <text evidence="5">The sequence shown here is derived from an EMBL/GenBank/DDBJ whole genome shotgun (WGS) entry which is preliminary data.</text>
</comment>
<dbReference type="InterPro" id="IPR036291">
    <property type="entry name" value="NAD(P)-bd_dom_sf"/>
</dbReference>
<dbReference type="GO" id="GO:0016491">
    <property type="term" value="F:oxidoreductase activity"/>
    <property type="evidence" value="ECO:0007669"/>
    <property type="project" value="UniProtKB-KW"/>
</dbReference>
<gene>
    <name evidence="5" type="ORF">P43SY_006343</name>
</gene>
<dbReference type="Pfam" id="PF00106">
    <property type="entry name" value="adh_short"/>
    <property type="match status" value="1"/>
</dbReference>
<sequence>MALQLNDLFSVAGKVVVITGGGRGIGKMMAEGFVKNHATVYIASRSLAACEETAKELNALGAGKCIPLQANLSSEEGCKAFADELAKREKKVDVLINNSGVVWGGDIDNHPGHAWDRVLNVNVKSPFFLTRDLLPLLDEAAKTEDGARVINVGSIAGFMPQNIPALAYDTSKAAVHHLTRVLAAKLARRPNGGHILVNAIAPGLVPTKMTEGIALVTGSSMDDLAQFIPLQRYGHAHDMAGLAIFLSSRASSWITGMVICSDGGQIGAVEAVVGSKL</sequence>
<dbReference type="EMBL" id="JAKCXM010000224">
    <property type="protein sequence ID" value="KAJ0398211.1"/>
    <property type="molecule type" value="Genomic_DNA"/>
</dbReference>
<dbReference type="PANTHER" id="PTHR43618">
    <property type="entry name" value="7-ALPHA-HYDROXYSTEROID DEHYDROGENASE"/>
    <property type="match status" value="1"/>
</dbReference>
<keyword evidence="6" id="KW-1185">Reference proteome</keyword>
<evidence type="ECO:0000256" key="1">
    <source>
        <dbReference type="ARBA" id="ARBA00006484"/>
    </source>
</evidence>
<dbReference type="InterPro" id="IPR052178">
    <property type="entry name" value="Sec_Metab_Biosynth_SDR"/>
</dbReference>
<evidence type="ECO:0000256" key="3">
    <source>
        <dbReference type="ARBA" id="ARBA00023002"/>
    </source>
</evidence>
<dbReference type="PRINTS" id="PR00080">
    <property type="entry name" value="SDRFAMILY"/>
</dbReference>
<dbReference type="Gene3D" id="3.40.50.720">
    <property type="entry name" value="NAD(P)-binding Rossmann-like Domain"/>
    <property type="match status" value="1"/>
</dbReference>
<evidence type="ECO:0000313" key="5">
    <source>
        <dbReference type="EMBL" id="KAJ0398211.1"/>
    </source>
</evidence>
<keyword evidence="3" id="KW-0560">Oxidoreductase</keyword>
<dbReference type="PRINTS" id="PR00081">
    <property type="entry name" value="GDHRDH"/>
</dbReference>
<evidence type="ECO:0000256" key="2">
    <source>
        <dbReference type="ARBA" id="ARBA00022857"/>
    </source>
</evidence>
<reference evidence="5" key="1">
    <citation type="submission" date="2021-12" db="EMBL/GenBank/DDBJ databases">
        <title>Prjna785345.</title>
        <authorList>
            <person name="Rujirawat T."/>
            <person name="Krajaejun T."/>
        </authorList>
    </citation>
    <scope>NUCLEOTIDE SEQUENCE</scope>
    <source>
        <strain evidence="5">Pi057C3</strain>
    </source>
</reference>